<dbReference type="Gene3D" id="1.50.10.20">
    <property type="match status" value="1"/>
</dbReference>
<sequence length="169" mass="19566">MWKLKIGEGGKDLISGNKFIGRQHWEFDPNAGTPEERAQVETLRQEFTQNRFNTKQSSDLLMRMQLRKENKCGAIPAAIKVGEEEKIREEALITTMRRALTFFSSIQSHQGHWPAEFACPLFFIQPLVMVLYITGYLDVVLGAEHKKEIIRYLYNHQLIHSLIDEESVC</sequence>
<protein>
    <submittedName>
        <fullName evidence="1">Lupeol synthase</fullName>
        <ecNumber evidence="1">5.4.99.41</ecNumber>
    </submittedName>
</protein>
<dbReference type="Proteomes" id="UP001341840">
    <property type="component" value="Unassembled WGS sequence"/>
</dbReference>
<evidence type="ECO:0000313" key="1">
    <source>
        <dbReference type="EMBL" id="MED6175484.1"/>
    </source>
</evidence>
<evidence type="ECO:0000313" key="2">
    <source>
        <dbReference type="Proteomes" id="UP001341840"/>
    </source>
</evidence>
<keyword evidence="2" id="KW-1185">Reference proteome</keyword>
<dbReference type="SUPFAM" id="SSF48239">
    <property type="entry name" value="Terpenoid cyclases/Protein prenyltransferases"/>
    <property type="match status" value="1"/>
</dbReference>
<comment type="caution">
    <text evidence="1">The sequence shown here is derived from an EMBL/GenBank/DDBJ whole genome shotgun (WGS) entry which is preliminary data.</text>
</comment>
<dbReference type="PANTHER" id="PTHR11764">
    <property type="entry name" value="TERPENE CYCLASE/MUTASE FAMILY MEMBER"/>
    <property type="match status" value="1"/>
</dbReference>
<dbReference type="InterPro" id="IPR018333">
    <property type="entry name" value="Squalene_cyclase"/>
</dbReference>
<proteinExistence type="predicted"/>
<dbReference type="EMBL" id="JASCZI010152133">
    <property type="protein sequence ID" value="MED6175484.1"/>
    <property type="molecule type" value="Genomic_DNA"/>
</dbReference>
<accession>A0ABU6VR25</accession>
<organism evidence="1 2">
    <name type="scientific">Stylosanthes scabra</name>
    <dbReference type="NCBI Taxonomy" id="79078"/>
    <lineage>
        <taxon>Eukaryota</taxon>
        <taxon>Viridiplantae</taxon>
        <taxon>Streptophyta</taxon>
        <taxon>Embryophyta</taxon>
        <taxon>Tracheophyta</taxon>
        <taxon>Spermatophyta</taxon>
        <taxon>Magnoliopsida</taxon>
        <taxon>eudicotyledons</taxon>
        <taxon>Gunneridae</taxon>
        <taxon>Pentapetalae</taxon>
        <taxon>rosids</taxon>
        <taxon>fabids</taxon>
        <taxon>Fabales</taxon>
        <taxon>Fabaceae</taxon>
        <taxon>Papilionoideae</taxon>
        <taxon>50 kb inversion clade</taxon>
        <taxon>dalbergioids sensu lato</taxon>
        <taxon>Dalbergieae</taxon>
        <taxon>Pterocarpus clade</taxon>
        <taxon>Stylosanthes</taxon>
    </lineage>
</organism>
<gene>
    <name evidence="1" type="primary">LUS1_18</name>
    <name evidence="1" type="ORF">PIB30_078788</name>
</gene>
<keyword evidence="1" id="KW-0413">Isomerase</keyword>
<dbReference type="GO" id="GO:0042299">
    <property type="term" value="F:lupeol synthase activity"/>
    <property type="evidence" value="ECO:0007669"/>
    <property type="project" value="UniProtKB-EC"/>
</dbReference>
<name>A0ABU6VR25_9FABA</name>
<reference evidence="1 2" key="1">
    <citation type="journal article" date="2023" name="Plants (Basel)">
        <title>Bridging the Gap: Combining Genomics and Transcriptomics Approaches to Understand Stylosanthes scabra, an Orphan Legume from the Brazilian Caatinga.</title>
        <authorList>
            <person name="Ferreira-Neto J.R.C."/>
            <person name="da Silva M.D."/>
            <person name="Binneck E."/>
            <person name="de Melo N.F."/>
            <person name="da Silva R.H."/>
            <person name="de Melo A.L.T.M."/>
            <person name="Pandolfi V."/>
            <person name="Bustamante F.O."/>
            <person name="Brasileiro-Vidal A.C."/>
            <person name="Benko-Iseppon A.M."/>
        </authorList>
    </citation>
    <scope>NUCLEOTIDE SEQUENCE [LARGE SCALE GENOMIC DNA]</scope>
    <source>
        <tissue evidence="1">Leaves</tissue>
    </source>
</reference>
<dbReference type="EC" id="5.4.99.41" evidence="1"/>
<dbReference type="PANTHER" id="PTHR11764:SF19">
    <property type="entry name" value="TERPENE CYCLASE_MUTASE FAMILY MEMBER"/>
    <property type="match status" value="1"/>
</dbReference>
<dbReference type="InterPro" id="IPR008930">
    <property type="entry name" value="Terpenoid_cyclase/PrenylTrfase"/>
</dbReference>